<reference evidence="1" key="2">
    <citation type="submission" date="2025-09" db="UniProtKB">
        <authorList>
            <consortium name="Ensembl"/>
        </authorList>
    </citation>
    <scope>IDENTIFICATION</scope>
</reference>
<proteinExistence type="predicted"/>
<dbReference type="Ensembl" id="ENSMSIT00000009744.1">
    <property type="protein sequence ID" value="ENSMSIP00000007665.1"/>
    <property type="gene ID" value="ENSMSIG00000006830.1"/>
</dbReference>
<accession>A0A8C6GKD9</accession>
<dbReference type="Proteomes" id="UP000694415">
    <property type="component" value="Unplaced"/>
</dbReference>
<reference evidence="1" key="1">
    <citation type="submission" date="2025-08" db="UniProtKB">
        <authorList>
            <consortium name="Ensembl"/>
        </authorList>
    </citation>
    <scope>IDENTIFICATION</scope>
</reference>
<keyword evidence="2" id="KW-1185">Reference proteome</keyword>
<evidence type="ECO:0000313" key="1">
    <source>
        <dbReference type="Ensembl" id="ENSMSIP00000007665.1"/>
    </source>
</evidence>
<protein>
    <submittedName>
        <fullName evidence="1">Uncharacterized protein</fullName>
    </submittedName>
</protein>
<name>A0A8C6GKD9_MUSSI</name>
<evidence type="ECO:0000313" key="2">
    <source>
        <dbReference type="Proteomes" id="UP000694415"/>
    </source>
</evidence>
<dbReference type="InterPro" id="IPR036390">
    <property type="entry name" value="WH_DNA-bd_sf"/>
</dbReference>
<dbReference type="SUPFAM" id="SSF46785">
    <property type="entry name" value="Winged helix' DNA-binding domain"/>
    <property type="match status" value="1"/>
</dbReference>
<dbReference type="AlphaFoldDB" id="A0A8C6GKD9"/>
<sequence length="64" mass="7450">MASGKVRCTRKLWSWIVQQVESSQFPGVCWDDAAKTMLGNIQAKCQLCRKPFSIVYQNMENYFQ</sequence>
<organism evidence="1 2">
    <name type="scientific">Mus spicilegus</name>
    <name type="common">Mound-building mouse</name>
    <dbReference type="NCBI Taxonomy" id="10103"/>
    <lineage>
        <taxon>Eukaryota</taxon>
        <taxon>Metazoa</taxon>
        <taxon>Chordata</taxon>
        <taxon>Craniata</taxon>
        <taxon>Vertebrata</taxon>
        <taxon>Euteleostomi</taxon>
        <taxon>Mammalia</taxon>
        <taxon>Eutheria</taxon>
        <taxon>Euarchontoglires</taxon>
        <taxon>Glires</taxon>
        <taxon>Rodentia</taxon>
        <taxon>Myomorpha</taxon>
        <taxon>Muroidea</taxon>
        <taxon>Muridae</taxon>
        <taxon>Murinae</taxon>
        <taxon>Mus</taxon>
        <taxon>Mus</taxon>
    </lineage>
</organism>